<sequence>MPSQVCAVTGSSAASDRNTTFAASPRPNHTEISGIHANSEICLKVSKLGPIMRVASREKPSTLPSSRPPSVPITKPLASRASDAESAFSSAPPMICCHAVARTCAGLTSRPLLITCASETAHQIAIATRGKTVPRQSKRASSGRRGRAARRKAAGAAQSQDASAGFGDGLERLKRARVIVVSSRAAPRAHGCRWCVFVGNGEPGQS</sequence>
<gene>
    <name evidence="2" type="ORF">PDMSB3_2173</name>
</gene>
<protein>
    <submittedName>
        <fullName evidence="2">Uncharacterized protein</fullName>
    </submittedName>
</protein>
<feature type="region of interest" description="Disordered" evidence="1">
    <location>
        <begin position="129"/>
        <end position="165"/>
    </location>
</feature>
<proteinExistence type="predicted"/>
<dbReference type="AlphaFoldDB" id="A0A5Q4ZDG1"/>
<evidence type="ECO:0000256" key="1">
    <source>
        <dbReference type="SAM" id="MobiDB-lite"/>
    </source>
</evidence>
<evidence type="ECO:0000313" key="3">
    <source>
        <dbReference type="Proteomes" id="UP000325811"/>
    </source>
</evidence>
<name>A0A5Q4ZDG1_9BURK</name>
<feature type="region of interest" description="Disordered" evidence="1">
    <location>
        <begin position="57"/>
        <end position="78"/>
    </location>
</feature>
<feature type="compositionally biased region" description="Basic residues" evidence="1">
    <location>
        <begin position="136"/>
        <end position="153"/>
    </location>
</feature>
<organism evidence="2 3">
    <name type="scientific">Paraburkholderia dioscoreae</name>
    <dbReference type="NCBI Taxonomy" id="2604047"/>
    <lineage>
        <taxon>Bacteria</taxon>
        <taxon>Pseudomonadati</taxon>
        <taxon>Pseudomonadota</taxon>
        <taxon>Betaproteobacteria</taxon>
        <taxon>Burkholderiales</taxon>
        <taxon>Burkholderiaceae</taxon>
        <taxon>Paraburkholderia</taxon>
    </lineage>
</organism>
<evidence type="ECO:0000313" key="2">
    <source>
        <dbReference type="EMBL" id="VVD28629.1"/>
    </source>
</evidence>
<reference evidence="2 3" key="1">
    <citation type="submission" date="2019-08" db="EMBL/GenBank/DDBJ databases">
        <authorList>
            <person name="Herpell B J."/>
        </authorList>
    </citation>
    <scope>NUCLEOTIDE SEQUENCE [LARGE SCALE GENOMIC DNA]</scope>
    <source>
        <strain evidence="3">Msb3</strain>
    </source>
</reference>
<dbReference type="Proteomes" id="UP000325811">
    <property type="component" value="Chromosome I"/>
</dbReference>
<dbReference type="KEGG" id="pdio:PDMSB3_2173"/>
<dbReference type="EMBL" id="LR699553">
    <property type="protein sequence ID" value="VVD28629.1"/>
    <property type="molecule type" value="Genomic_DNA"/>
</dbReference>
<accession>A0A5Q4ZDG1</accession>
<feature type="compositionally biased region" description="Low complexity" evidence="1">
    <location>
        <begin position="154"/>
        <end position="165"/>
    </location>
</feature>
<keyword evidence="3" id="KW-1185">Reference proteome</keyword>